<evidence type="ECO:0000256" key="1">
    <source>
        <dbReference type="ARBA" id="ARBA00022723"/>
    </source>
</evidence>
<keyword evidence="3 4" id="KW-0862">Zinc</keyword>
<dbReference type="GeneID" id="26900576"/>
<evidence type="ECO:0000313" key="6">
    <source>
        <dbReference type="EMBL" id="KPA85989.1"/>
    </source>
</evidence>
<evidence type="ECO:0000256" key="3">
    <source>
        <dbReference type="ARBA" id="ARBA00022833"/>
    </source>
</evidence>
<sequence length="295" mass="33374">MTNQTRTTFSAKKAAAEHQKRVLATAADGEDEKHILASRYKTKMCKNYIAKGECPYEVRCMFAHGERELRSSEENIRDGLVTEEAIKSFQRQQNQAKRRATYAAAHGAEARAAATAVSAPQQMYVDGEESEEVYYHNHNHNQQQQQHEDVSTPHFIPRAQSIQHPTGFYTHNPYAFNIIPTQAREFAAYEETPEETYWYEEPVPTMAAVVEDYYFPSSDMMAPLVPNSVAQRQQQQQQYNSANKMHESVTAGSFSEEAAYCQSGSTDYSAYAPKAHCTAAEMPNYSDEVPMVLEP</sequence>
<keyword evidence="2 4" id="KW-0863">Zinc-finger</keyword>
<protein>
    <recommendedName>
        <fullName evidence="5">C3H1-type domain-containing protein</fullName>
    </recommendedName>
</protein>
<feature type="zinc finger region" description="C3H1-type" evidence="4">
    <location>
        <begin position="39"/>
        <end position="67"/>
    </location>
</feature>
<dbReference type="GO" id="GO:0008270">
    <property type="term" value="F:zinc ion binding"/>
    <property type="evidence" value="ECO:0007669"/>
    <property type="project" value="UniProtKB-KW"/>
</dbReference>
<organism evidence="6 7">
    <name type="scientific">Leptomonas pyrrhocoris</name>
    <name type="common">Firebug parasite</name>
    <dbReference type="NCBI Taxonomy" id="157538"/>
    <lineage>
        <taxon>Eukaryota</taxon>
        <taxon>Discoba</taxon>
        <taxon>Euglenozoa</taxon>
        <taxon>Kinetoplastea</taxon>
        <taxon>Metakinetoplastina</taxon>
        <taxon>Trypanosomatida</taxon>
        <taxon>Trypanosomatidae</taxon>
        <taxon>Leishmaniinae</taxon>
        <taxon>Leptomonas</taxon>
    </lineage>
</organism>
<dbReference type="SUPFAM" id="SSF90229">
    <property type="entry name" value="CCCH zinc finger"/>
    <property type="match status" value="1"/>
</dbReference>
<keyword evidence="7" id="KW-1185">Reference proteome</keyword>
<dbReference type="AlphaFoldDB" id="A0A0M9GAA7"/>
<dbReference type="OMA" id="HNHTVRP"/>
<dbReference type="InterPro" id="IPR000571">
    <property type="entry name" value="Znf_CCCH"/>
</dbReference>
<dbReference type="FunFam" id="4.10.1000.10:FF:000003">
    <property type="entry name" value="Zinc finger CCCH domain-containing protein"/>
    <property type="match status" value="1"/>
</dbReference>
<dbReference type="SMART" id="SM00356">
    <property type="entry name" value="ZnF_C3H1"/>
    <property type="match status" value="1"/>
</dbReference>
<proteinExistence type="predicted"/>
<dbReference type="EMBL" id="LGTL01000001">
    <property type="protein sequence ID" value="KPA85989.1"/>
    <property type="molecule type" value="Genomic_DNA"/>
</dbReference>
<evidence type="ECO:0000256" key="2">
    <source>
        <dbReference type="ARBA" id="ARBA00022771"/>
    </source>
</evidence>
<keyword evidence="1 4" id="KW-0479">Metal-binding</keyword>
<dbReference type="Proteomes" id="UP000037923">
    <property type="component" value="Unassembled WGS sequence"/>
</dbReference>
<dbReference type="RefSeq" id="XP_015664427.1">
    <property type="nucleotide sequence ID" value="XM_015796419.1"/>
</dbReference>
<dbReference type="GO" id="GO:0051252">
    <property type="term" value="P:regulation of RNA metabolic process"/>
    <property type="evidence" value="ECO:0007669"/>
    <property type="project" value="UniProtKB-ARBA"/>
</dbReference>
<gene>
    <name evidence="6" type="ORF">ABB37_00278</name>
</gene>
<comment type="caution">
    <text evidence="6">The sequence shown here is derived from an EMBL/GenBank/DDBJ whole genome shotgun (WGS) entry which is preliminary data.</text>
</comment>
<dbReference type="InterPro" id="IPR036855">
    <property type="entry name" value="Znf_CCCH_sf"/>
</dbReference>
<dbReference type="EMBL" id="LGTL01000001">
    <property type="protein sequence ID" value="KPA85988.1"/>
    <property type="molecule type" value="Genomic_DNA"/>
</dbReference>
<dbReference type="Gene3D" id="4.10.1000.10">
    <property type="entry name" value="Zinc finger, CCCH-type"/>
    <property type="match status" value="1"/>
</dbReference>
<dbReference type="VEuPathDB" id="TriTrypDB:LpyrH10_01_2780"/>
<name>A0A0M9GAA7_LEPPY</name>
<dbReference type="PROSITE" id="PS50103">
    <property type="entry name" value="ZF_C3H1"/>
    <property type="match status" value="1"/>
</dbReference>
<evidence type="ECO:0000256" key="4">
    <source>
        <dbReference type="PROSITE-ProRule" id="PRU00723"/>
    </source>
</evidence>
<evidence type="ECO:0000259" key="5">
    <source>
        <dbReference type="PROSITE" id="PS50103"/>
    </source>
</evidence>
<dbReference type="GO" id="GO:0010468">
    <property type="term" value="P:regulation of gene expression"/>
    <property type="evidence" value="ECO:0007669"/>
    <property type="project" value="UniProtKB-ARBA"/>
</dbReference>
<dbReference type="Pfam" id="PF00642">
    <property type="entry name" value="zf-CCCH"/>
    <property type="match status" value="1"/>
</dbReference>
<feature type="domain" description="C3H1-type" evidence="5">
    <location>
        <begin position="39"/>
        <end position="67"/>
    </location>
</feature>
<reference evidence="6 7" key="1">
    <citation type="submission" date="2015-07" db="EMBL/GenBank/DDBJ databases">
        <title>High-quality genome of monoxenous trypanosomatid Leptomonas pyrrhocoris.</title>
        <authorList>
            <person name="Flegontov P."/>
            <person name="Butenko A."/>
            <person name="Firsov S."/>
            <person name="Vlcek C."/>
            <person name="Logacheva M.D."/>
            <person name="Field M."/>
            <person name="Filatov D."/>
            <person name="Flegontova O."/>
            <person name="Gerasimov E."/>
            <person name="Jackson A.P."/>
            <person name="Kelly S."/>
            <person name="Opperdoes F."/>
            <person name="O'Reilly A."/>
            <person name="Votypka J."/>
            <person name="Yurchenko V."/>
            <person name="Lukes J."/>
        </authorList>
    </citation>
    <scope>NUCLEOTIDE SEQUENCE [LARGE SCALE GENOMIC DNA]</scope>
    <source>
        <strain evidence="6">H10</strain>
    </source>
</reference>
<accession>A0A0M9GAA7</accession>
<dbReference type="OrthoDB" id="410307at2759"/>
<evidence type="ECO:0000313" key="7">
    <source>
        <dbReference type="Proteomes" id="UP000037923"/>
    </source>
</evidence>
<dbReference type="RefSeq" id="XP_015664428.1">
    <property type="nucleotide sequence ID" value="XM_015796420.1"/>
</dbReference>